<feature type="transmembrane region" description="Helical" evidence="1">
    <location>
        <begin position="52"/>
        <end position="70"/>
    </location>
</feature>
<protein>
    <submittedName>
        <fullName evidence="2">Uncharacterized protein</fullName>
    </submittedName>
</protein>
<organism evidence="2 3">
    <name type="scientific">Flavobacterium defluvii</name>
    <dbReference type="NCBI Taxonomy" id="370979"/>
    <lineage>
        <taxon>Bacteria</taxon>
        <taxon>Pseudomonadati</taxon>
        <taxon>Bacteroidota</taxon>
        <taxon>Flavobacteriia</taxon>
        <taxon>Flavobacteriales</taxon>
        <taxon>Flavobacteriaceae</taxon>
        <taxon>Flavobacterium</taxon>
    </lineage>
</organism>
<dbReference type="EMBL" id="FQWC01000011">
    <property type="protein sequence ID" value="SHH74777.1"/>
    <property type="molecule type" value="Genomic_DNA"/>
</dbReference>
<dbReference type="RefSeq" id="WP_073417817.1">
    <property type="nucleotide sequence ID" value="NZ_FQWC01000011.1"/>
</dbReference>
<keyword evidence="1" id="KW-1133">Transmembrane helix</keyword>
<dbReference type="OrthoDB" id="1376449at2"/>
<keyword evidence="3" id="KW-1185">Reference proteome</keyword>
<evidence type="ECO:0000313" key="2">
    <source>
        <dbReference type="EMBL" id="SHH74777.1"/>
    </source>
</evidence>
<dbReference type="STRING" id="370979.SAMN05443663_1119"/>
<dbReference type="AlphaFoldDB" id="A0A1M5VHS0"/>
<keyword evidence="1" id="KW-0472">Membrane</keyword>
<feature type="transmembrane region" description="Helical" evidence="1">
    <location>
        <begin position="20"/>
        <end position="46"/>
    </location>
</feature>
<name>A0A1M5VHS0_9FLAO</name>
<gene>
    <name evidence="2" type="ORF">SAMN05443663_1119</name>
</gene>
<keyword evidence="1" id="KW-0812">Transmembrane</keyword>
<evidence type="ECO:0000256" key="1">
    <source>
        <dbReference type="SAM" id="Phobius"/>
    </source>
</evidence>
<dbReference type="Proteomes" id="UP000184071">
    <property type="component" value="Unassembled WGS sequence"/>
</dbReference>
<accession>A0A1M5VHS0</accession>
<evidence type="ECO:0000313" key="3">
    <source>
        <dbReference type="Proteomes" id="UP000184071"/>
    </source>
</evidence>
<proteinExistence type="predicted"/>
<reference evidence="3" key="1">
    <citation type="submission" date="2016-11" db="EMBL/GenBank/DDBJ databases">
        <authorList>
            <person name="Varghese N."/>
            <person name="Submissions S."/>
        </authorList>
    </citation>
    <scope>NUCLEOTIDE SEQUENCE [LARGE SCALE GENOMIC DNA]</scope>
    <source>
        <strain evidence="3">DSM 17963</strain>
    </source>
</reference>
<sequence>MKQYTLEFNTLNLKVKKSPLIIRFIMFLLAFSFFTFPLLGVIFSVANGAGMQIGYFLAIGLFGVVGFYLLRVSLWNTYGEETIDFLSNKIIYEANYGWFKDAKKEIELIHPQYSHKSVGYEEDNEAVLIITCENAEIETAVKMPLAQIEELILILQNSKMSVGLETVVL</sequence>